<keyword evidence="7" id="KW-0560">Oxidoreductase</keyword>
<dbReference type="InterPro" id="IPR005067">
    <property type="entry name" value="Fatty_acid_desaturase-2"/>
</dbReference>
<dbReference type="eggNOG" id="COG0208">
    <property type="taxonomic scope" value="Bacteria"/>
</dbReference>
<keyword evidence="4" id="KW-0444">Lipid biosynthesis</keyword>
<evidence type="ECO:0000256" key="1">
    <source>
        <dbReference type="ARBA" id="ARBA00001954"/>
    </source>
</evidence>
<evidence type="ECO:0000313" key="12">
    <source>
        <dbReference type="Proteomes" id="UP000001444"/>
    </source>
</evidence>
<evidence type="ECO:0000256" key="10">
    <source>
        <dbReference type="ARBA" id="ARBA00023160"/>
    </source>
</evidence>
<keyword evidence="6" id="KW-0276">Fatty acid metabolism</keyword>
<dbReference type="Pfam" id="PF03405">
    <property type="entry name" value="FA_desaturase_2"/>
    <property type="match status" value="1"/>
</dbReference>
<evidence type="ECO:0000256" key="2">
    <source>
        <dbReference type="ARBA" id="ARBA00008749"/>
    </source>
</evidence>
<protein>
    <submittedName>
        <fullName evidence="11">Putative acyl-[acyl-carrier protein] desaturase</fullName>
    </submittedName>
</protein>
<evidence type="ECO:0000256" key="9">
    <source>
        <dbReference type="ARBA" id="ARBA00023098"/>
    </source>
</evidence>
<dbReference type="PANTHER" id="PTHR31155">
    <property type="entry name" value="ACYL- ACYL-CARRIER-PROTEIN DESATURASE-RELATED"/>
    <property type="match status" value="1"/>
</dbReference>
<reference evidence="11 12" key="1">
    <citation type="journal article" date="2010" name="Mol. Plant Microbe Interact.">
        <title>Streptomyces scabies 87-22 contains a coronafacic acid-like biosynthetic cluster that contributes to plant-microbe interactions.</title>
        <authorList>
            <person name="Bignell D.R."/>
            <person name="Seipke R.F."/>
            <person name="Huguet-Tapia J.C."/>
            <person name="Chambers A.H."/>
            <person name="Parry R.J."/>
            <person name="Loria R."/>
        </authorList>
    </citation>
    <scope>NUCLEOTIDE SEQUENCE [LARGE SCALE GENOMIC DNA]</scope>
    <source>
        <strain evidence="11 12">87.22</strain>
    </source>
</reference>
<name>C9ZCU3_STRSW</name>
<dbReference type="PANTHER" id="PTHR31155:SF9">
    <property type="entry name" value="STEAROYL-[ACYL-CARRIER-PROTEIN] 9-DESATURASE 7, CHLOROPLASTIC"/>
    <property type="match status" value="1"/>
</dbReference>
<dbReference type="STRING" id="680198.SCAB_0971"/>
<dbReference type="InterPro" id="IPR009078">
    <property type="entry name" value="Ferritin-like_SF"/>
</dbReference>
<dbReference type="SUPFAM" id="SSF47240">
    <property type="entry name" value="Ferritin-like"/>
    <property type="match status" value="1"/>
</dbReference>
<gene>
    <name evidence="11" type="ordered locus">SCAB_0971</name>
</gene>
<dbReference type="HOGENOM" id="CLU_1271716_0_0_11"/>
<dbReference type="EMBL" id="FN554889">
    <property type="protein sequence ID" value="CBG67327.1"/>
    <property type="molecule type" value="Genomic_DNA"/>
</dbReference>
<evidence type="ECO:0000256" key="4">
    <source>
        <dbReference type="ARBA" id="ARBA00022516"/>
    </source>
</evidence>
<dbReference type="Proteomes" id="UP000001444">
    <property type="component" value="Chromosome"/>
</dbReference>
<dbReference type="InterPro" id="IPR012348">
    <property type="entry name" value="RNR-like"/>
</dbReference>
<evidence type="ECO:0000256" key="5">
    <source>
        <dbReference type="ARBA" id="ARBA00022723"/>
    </source>
</evidence>
<dbReference type="GO" id="GO:0005829">
    <property type="term" value="C:cytosol"/>
    <property type="evidence" value="ECO:0007669"/>
    <property type="project" value="TreeGrafter"/>
</dbReference>
<comment type="similarity">
    <text evidence="2">Belongs to the fatty acid desaturase type 2 family.</text>
</comment>
<dbReference type="KEGG" id="scb:SCAB_0971"/>
<dbReference type="Gene3D" id="1.10.620.20">
    <property type="entry name" value="Ribonucleotide Reductase, subunit A"/>
    <property type="match status" value="1"/>
</dbReference>
<evidence type="ECO:0000313" key="11">
    <source>
        <dbReference type="EMBL" id="CBG67327.1"/>
    </source>
</evidence>
<evidence type="ECO:0000256" key="6">
    <source>
        <dbReference type="ARBA" id="ARBA00022832"/>
    </source>
</evidence>
<evidence type="ECO:0000256" key="8">
    <source>
        <dbReference type="ARBA" id="ARBA00023004"/>
    </source>
</evidence>
<comment type="cofactor">
    <cofactor evidence="1">
        <name>Fe(2+)</name>
        <dbReference type="ChEBI" id="CHEBI:29033"/>
    </cofactor>
</comment>
<evidence type="ECO:0000256" key="7">
    <source>
        <dbReference type="ARBA" id="ARBA00023002"/>
    </source>
</evidence>
<dbReference type="AlphaFoldDB" id="C9ZCU3"/>
<organism evidence="11 12">
    <name type="scientific">Streptomyces scabiei (strain 87.22)</name>
    <dbReference type="NCBI Taxonomy" id="680198"/>
    <lineage>
        <taxon>Bacteria</taxon>
        <taxon>Bacillati</taxon>
        <taxon>Actinomycetota</taxon>
        <taxon>Actinomycetes</taxon>
        <taxon>Kitasatosporales</taxon>
        <taxon>Streptomycetaceae</taxon>
        <taxon>Streptomyces</taxon>
    </lineage>
</organism>
<comment type="subunit">
    <text evidence="3">Homodimer.</text>
</comment>
<keyword evidence="8" id="KW-0408">Iron</keyword>
<accession>C9ZCU3</accession>
<keyword evidence="10" id="KW-0275">Fatty acid biosynthesis</keyword>
<dbReference type="GO" id="GO:0046872">
    <property type="term" value="F:metal ion binding"/>
    <property type="evidence" value="ECO:0007669"/>
    <property type="project" value="UniProtKB-KW"/>
</dbReference>
<dbReference type="GO" id="GO:0045300">
    <property type="term" value="F:stearoyl-[ACP] desaturase activity"/>
    <property type="evidence" value="ECO:0007669"/>
    <property type="project" value="InterPro"/>
</dbReference>
<keyword evidence="12" id="KW-1185">Reference proteome</keyword>
<evidence type="ECO:0000256" key="3">
    <source>
        <dbReference type="ARBA" id="ARBA00011738"/>
    </source>
</evidence>
<keyword evidence="9" id="KW-0443">Lipid metabolism</keyword>
<keyword evidence="5" id="KW-0479">Metal-binding</keyword>
<dbReference type="GO" id="GO:0006633">
    <property type="term" value="P:fatty acid biosynthetic process"/>
    <property type="evidence" value="ECO:0007669"/>
    <property type="project" value="UniProtKB-KW"/>
</dbReference>
<proteinExistence type="inferred from homology"/>
<sequence length="217" mass="24225">MPTADIRLLLDLEPVVEADLNRHLATAKEWFPHEYVPWSRGLDFDGVLGGQAWAPGQSNLPEAVRTSLIVNLLTEDNLPIYHRVIAEYFGRDGAWGTWVHRWTAEEDRHGHVIRDYLLATRAVNPVALERARMVHLATGFELEYTGAAEALAYVSFQELATRIAHRNTGRLSGGPVCDQLLARVAQDENLHMSSTATCSTRRSTWCPMPPCVRSPGS</sequence>